<evidence type="ECO:0000313" key="8">
    <source>
        <dbReference type="EMBL" id="RZC73893.1"/>
    </source>
</evidence>
<evidence type="ECO:0000313" key="9">
    <source>
        <dbReference type="Proteomes" id="UP000316621"/>
    </source>
</evidence>
<dbReference type="OMA" id="NDVQMQT"/>
<keyword evidence="5 6" id="KW-0472">Membrane</keyword>
<dbReference type="InterPro" id="IPR000620">
    <property type="entry name" value="EamA_dom"/>
</dbReference>
<evidence type="ECO:0000256" key="6">
    <source>
        <dbReference type="RuleBase" id="RU363077"/>
    </source>
</evidence>
<evidence type="ECO:0000256" key="3">
    <source>
        <dbReference type="ARBA" id="ARBA00022692"/>
    </source>
</evidence>
<keyword evidence="9" id="KW-1185">Reference proteome</keyword>
<name>A0A4Y7KKN1_PAPSO</name>
<dbReference type="Proteomes" id="UP000316621">
    <property type="component" value="Chromosome 8"/>
</dbReference>
<dbReference type="GO" id="GO:0022857">
    <property type="term" value="F:transmembrane transporter activity"/>
    <property type="evidence" value="ECO:0007669"/>
    <property type="project" value="InterPro"/>
</dbReference>
<feature type="domain" description="EamA" evidence="7">
    <location>
        <begin position="220"/>
        <end position="358"/>
    </location>
</feature>
<protein>
    <recommendedName>
        <fullName evidence="6">WAT1-related protein</fullName>
    </recommendedName>
</protein>
<feature type="transmembrane region" description="Helical" evidence="6">
    <location>
        <begin position="69"/>
        <end position="89"/>
    </location>
</feature>
<feature type="transmembrane region" description="Helical" evidence="6">
    <location>
        <begin position="289"/>
        <end position="308"/>
    </location>
</feature>
<dbReference type="Pfam" id="PF00892">
    <property type="entry name" value="EamA"/>
    <property type="match status" value="2"/>
</dbReference>
<feature type="transmembrane region" description="Helical" evidence="6">
    <location>
        <begin position="40"/>
        <end position="57"/>
    </location>
</feature>
<feature type="domain" description="EamA" evidence="7">
    <location>
        <begin position="40"/>
        <end position="171"/>
    </location>
</feature>
<sequence length="388" mass="43175">MCVAFVEFQVQQVHKQTQRGIERGTVESEMMKWLDEWQPAFLMVVIEFALATVNVLLKKVVDDGMDHLVLITYRTLFAAVFLAPMAYFWERKTRPKLTSRILCHLFISAMLGATVTQYGFLLGLQNTSATFTCAFINMVPVLTFLMALPFGLEEVDIKSMSGSIKVFGTVVSVGGAMVLTLYKGMPITNISDSRETITSIHTTNHLNWLNPNNKTERWTIGTIALIFGSVFWCSWFLIQAKIGKMYPCQYSSTTIMSLFGAIQSALLSFATNQHYSSWVLKGKIQTITVLYSGIVGTGLSYVGMAYCVKKRGPVFTAAFSPLIQIVVAIFDFSILHEQLHLGSVLGSILVILGLYILLWGKSKEAKACVTKQVTDVEDFGEIDQATKV</sequence>
<feature type="transmembrane region" description="Helical" evidence="6">
    <location>
        <begin position="218"/>
        <end position="238"/>
    </location>
</feature>
<dbReference type="SUPFAM" id="SSF103481">
    <property type="entry name" value="Multidrug resistance efflux transporter EmrE"/>
    <property type="match status" value="2"/>
</dbReference>
<keyword evidence="4 6" id="KW-1133">Transmembrane helix</keyword>
<comment type="similarity">
    <text evidence="2 6">Belongs to the drug/metabolite transporter (DMT) superfamily. Plant drug/metabolite exporter (P-DME) (TC 2.A.7.4) family.</text>
</comment>
<feature type="transmembrane region" description="Helical" evidence="6">
    <location>
        <begin position="315"/>
        <end position="335"/>
    </location>
</feature>
<dbReference type="InterPro" id="IPR030184">
    <property type="entry name" value="WAT1-related"/>
</dbReference>
<dbReference type="Gramene" id="RZC73893">
    <property type="protein sequence ID" value="RZC73893"/>
    <property type="gene ID" value="C5167_049370"/>
</dbReference>
<feature type="transmembrane region" description="Helical" evidence="6">
    <location>
        <begin position="101"/>
        <end position="123"/>
    </location>
</feature>
<evidence type="ECO:0000256" key="4">
    <source>
        <dbReference type="ARBA" id="ARBA00022989"/>
    </source>
</evidence>
<evidence type="ECO:0000256" key="5">
    <source>
        <dbReference type="ARBA" id="ARBA00023136"/>
    </source>
</evidence>
<comment type="subcellular location">
    <subcellularLocation>
        <location evidence="1 6">Membrane</location>
        <topology evidence="1 6">Multi-pass membrane protein</topology>
    </subcellularLocation>
</comment>
<evidence type="ECO:0000256" key="1">
    <source>
        <dbReference type="ARBA" id="ARBA00004141"/>
    </source>
</evidence>
<feature type="transmembrane region" description="Helical" evidence="6">
    <location>
        <begin position="164"/>
        <end position="182"/>
    </location>
</feature>
<dbReference type="EMBL" id="CM010722">
    <property type="protein sequence ID" value="RZC73893.1"/>
    <property type="molecule type" value="Genomic_DNA"/>
</dbReference>
<organism evidence="8 9">
    <name type="scientific">Papaver somniferum</name>
    <name type="common">Opium poppy</name>
    <dbReference type="NCBI Taxonomy" id="3469"/>
    <lineage>
        <taxon>Eukaryota</taxon>
        <taxon>Viridiplantae</taxon>
        <taxon>Streptophyta</taxon>
        <taxon>Embryophyta</taxon>
        <taxon>Tracheophyta</taxon>
        <taxon>Spermatophyta</taxon>
        <taxon>Magnoliopsida</taxon>
        <taxon>Ranunculales</taxon>
        <taxon>Papaveraceae</taxon>
        <taxon>Papaveroideae</taxon>
        <taxon>Papaver</taxon>
    </lineage>
</organism>
<accession>A0A4Y7KKN1</accession>
<evidence type="ECO:0000256" key="2">
    <source>
        <dbReference type="ARBA" id="ARBA00007635"/>
    </source>
</evidence>
<feature type="transmembrane region" description="Helical" evidence="6">
    <location>
        <begin position="129"/>
        <end position="152"/>
    </location>
</feature>
<reference evidence="8 9" key="1">
    <citation type="journal article" date="2018" name="Science">
        <title>The opium poppy genome and morphinan production.</title>
        <authorList>
            <person name="Guo L."/>
            <person name="Winzer T."/>
            <person name="Yang X."/>
            <person name="Li Y."/>
            <person name="Ning Z."/>
            <person name="He Z."/>
            <person name="Teodor R."/>
            <person name="Lu Y."/>
            <person name="Bowser T.A."/>
            <person name="Graham I.A."/>
            <person name="Ye K."/>
        </authorList>
    </citation>
    <scope>NUCLEOTIDE SEQUENCE [LARGE SCALE GENOMIC DNA]</scope>
    <source>
        <strain evidence="9">cv. HN1</strain>
        <tissue evidence="8">Leaves</tissue>
    </source>
</reference>
<feature type="transmembrane region" description="Helical" evidence="6">
    <location>
        <begin position="250"/>
        <end position="269"/>
    </location>
</feature>
<dbReference type="InterPro" id="IPR037185">
    <property type="entry name" value="EmrE-like"/>
</dbReference>
<keyword evidence="3 6" id="KW-0812">Transmembrane</keyword>
<gene>
    <name evidence="8" type="ORF">C5167_049370</name>
</gene>
<evidence type="ECO:0000259" key="7">
    <source>
        <dbReference type="Pfam" id="PF00892"/>
    </source>
</evidence>
<feature type="transmembrane region" description="Helical" evidence="6">
    <location>
        <begin position="341"/>
        <end position="358"/>
    </location>
</feature>
<proteinExistence type="inferred from homology"/>
<dbReference type="GO" id="GO:0016020">
    <property type="term" value="C:membrane"/>
    <property type="evidence" value="ECO:0007669"/>
    <property type="project" value="UniProtKB-SubCell"/>
</dbReference>
<dbReference type="AlphaFoldDB" id="A0A4Y7KKN1"/>
<dbReference type="PANTHER" id="PTHR31218">
    <property type="entry name" value="WAT1-RELATED PROTEIN"/>
    <property type="match status" value="1"/>
</dbReference>